<keyword evidence="3" id="KW-1185">Reference proteome</keyword>
<dbReference type="InterPro" id="IPR058067">
    <property type="entry name" value="CC_3452-like"/>
</dbReference>
<feature type="chain" id="PRO_5046622855" evidence="1">
    <location>
        <begin position="26"/>
        <end position="105"/>
    </location>
</feature>
<organism evidence="2 3">
    <name type="scientific">Sphingomonas colocasiae</name>
    <dbReference type="NCBI Taxonomy" id="1848973"/>
    <lineage>
        <taxon>Bacteria</taxon>
        <taxon>Pseudomonadati</taxon>
        <taxon>Pseudomonadota</taxon>
        <taxon>Alphaproteobacteria</taxon>
        <taxon>Sphingomonadales</taxon>
        <taxon>Sphingomonadaceae</taxon>
        <taxon>Sphingomonas</taxon>
    </lineage>
</organism>
<gene>
    <name evidence="2" type="ORF">K7G82_20545</name>
</gene>
<feature type="signal peptide" evidence="1">
    <location>
        <begin position="1"/>
        <end position="25"/>
    </location>
</feature>
<comment type="caution">
    <text evidence="2">The sequence shown here is derived from an EMBL/GenBank/DDBJ whole genome shotgun (WGS) entry which is preliminary data.</text>
</comment>
<evidence type="ECO:0000256" key="1">
    <source>
        <dbReference type="SAM" id="SignalP"/>
    </source>
</evidence>
<sequence>MLRTASLAASAAISVLLLSATAASAQPSGAFYSAKPVAASSASKLVVRDTVWKCGADGCASNTKGKSRAAFVCESLVKEVGQIESFRAGAEQFDADALAKCNAKA</sequence>
<dbReference type="InterPro" id="IPR058513">
    <property type="entry name" value="DUF8200"/>
</dbReference>
<evidence type="ECO:0000313" key="3">
    <source>
        <dbReference type="Proteomes" id="UP000706039"/>
    </source>
</evidence>
<reference evidence="2 3" key="1">
    <citation type="submission" date="2021-08" db="EMBL/GenBank/DDBJ databases">
        <authorList>
            <person name="Tuo L."/>
        </authorList>
    </citation>
    <scope>NUCLEOTIDE SEQUENCE [LARGE SCALE GENOMIC DNA]</scope>
    <source>
        <strain evidence="2 3">JCM 31229</strain>
    </source>
</reference>
<keyword evidence="1" id="KW-0732">Signal</keyword>
<dbReference type="Pfam" id="PF26624">
    <property type="entry name" value="DUF8200"/>
    <property type="match status" value="1"/>
</dbReference>
<protein>
    <submittedName>
        <fullName evidence="2">Uncharacterized protein</fullName>
    </submittedName>
</protein>
<proteinExistence type="predicted"/>
<dbReference type="Proteomes" id="UP000706039">
    <property type="component" value="Unassembled WGS sequence"/>
</dbReference>
<accession>A0ABS7PTN4</accession>
<name>A0ABS7PTN4_9SPHN</name>
<dbReference type="NCBIfam" id="NF047636">
    <property type="entry name" value="CC_3452_fam"/>
    <property type="match status" value="1"/>
</dbReference>
<dbReference type="EMBL" id="JAINVV010000009">
    <property type="protein sequence ID" value="MBY8824705.1"/>
    <property type="molecule type" value="Genomic_DNA"/>
</dbReference>
<dbReference type="RefSeq" id="WP_222991783.1">
    <property type="nucleotide sequence ID" value="NZ_JAINVV010000009.1"/>
</dbReference>
<evidence type="ECO:0000313" key="2">
    <source>
        <dbReference type="EMBL" id="MBY8824705.1"/>
    </source>
</evidence>